<gene>
    <name evidence="4" type="primary">LOC115816046</name>
</gene>
<feature type="compositionally biased region" description="Basic residues" evidence="1">
    <location>
        <begin position="166"/>
        <end position="180"/>
    </location>
</feature>
<feature type="region of interest" description="Disordered" evidence="1">
    <location>
        <begin position="146"/>
        <end position="212"/>
    </location>
</feature>
<protein>
    <submittedName>
        <fullName evidence="4">Zinc finger protein DPF3</fullName>
    </submittedName>
</protein>
<feature type="compositionally biased region" description="Polar residues" evidence="1">
    <location>
        <begin position="263"/>
        <end position="273"/>
    </location>
</feature>
<feature type="compositionally biased region" description="Polar residues" evidence="1">
    <location>
        <begin position="320"/>
        <end position="330"/>
    </location>
</feature>
<evidence type="ECO:0000313" key="4">
    <source>
        <dbReference type="RefSeq" id="XP_030634880.1"/>
    </source>
</evidence>
<dbReference type="PANTHER" id="PTHR23057:SF5">
    <property type="entry name" value="ZINC FINGER PROTEIN UBI-D4"/>
    <property type="match status" value="1"/>
</dbReference>
<feature type="compositionally biased region" description="Basic and acidic residues" evidence="1">
    <location>
        <begin position="181"/>
        <end position="199"/>
    </location>
</feature>
<dbReference type="RefSeq" id="XP_030634880.1">
    <property type="nucleotide sequence ID" value="XM_030779020.1"/>
</dbReference>
<dbReference type="AlphaFoldDB" id="A0A6J2VPK5"/>
<name>A0A6J2VPK5_CHACN</name>
<feature type="compositionally biased region" description="Basic and acidic residues" evidence="1">
    <location>
        <begin position="299"/>
        <end position="311"/>
    </location>
</feature>
<dbReference type="InterPro" id="IPR051580">
    <property type="entry name" value="ZnF-Chromatin_assoc"/>
</dbReference>
<dbReference type="OrthoDB" id="1903104at2759"/>
<feature type="compositionally biased region" description="Basic residues" evidence="1">
    <location>
        <begin position="251"/>
        <end position="260"/>
    </location>
</feature>
<dbReference type="GeneID" id="115816046"/>
<reference evidence="4" key="1">
    <citation type="submission" date="2025-08" db="UniProtKB">
        <authorList>
            <consortium name="RefSeq"/>
        </authorList>
    </citation>
    <scope>IDENTIFICATION</scope>
</reference>
<dbReference type="GO" id="GO:0005634">
    <property type="term" value="C:nucleus"/>
    <property type="evidence" value="ECO:0007669"/>
    <property type="project" value="TreeGrafter"/>
</dbReference>
<feature type="compositionally biased region" description="Polar residues" evidence="1">
    <location>
        <begin position="341"/>
        <end position="353"/>
    </location>
</feature>
<organism evidence="3 4">
    <name type="scientific">Chanos chanos</name>
    <name type="common">Milkfish</name>
    <name type="synonym">Mugil chanos</name>
    <dbReference type="NCBI Taxonomy" id="29144"/>
    <lineage>
        <taxon>Eukaryota</taxon>
        <taxon>Metazoa</taxon>
        <taxon>Chordata</taxon>
        <taxon>Craniata</taxon>
        <taxon>Vertebrata</taxon>
        <taxon>Euteleostomi</taxon>
        <taxon>Actinopterygii</taxon>
        <taxon>Neopterygii</taxon>
        <taxon>Teleostei</taxon>
        <taxon>Ostariophysi</taxon>
        <taxon>Gonorynchiformes</taxon>
        <taxon>Chanidae</taxon>
        <taxon>Chanos</taxon>
    </lineage>
</organism>
<dbReference type="Proteomes" id="UP000504632">
    <property type="component" value="Chromosome 1"/>
</dbReference>
<dbReference type="InParanoid" id="A0A6J2VPK5"/>
<evidence type="ECO:0000256" key="1">
    <source>
        <dbReference type="SAM" id="MobiDB-lite"/>
    </source>
</evidence>
<dbReference type="PANTHER" id="PTHR23057">
    <property type="entry name" value="JUXTAPOSED WITH ANOTHER ZINC FINGER PROTEIN 1"/>
    <property type="match status" value="1"/>
</dbReference>
<sequence length="353" mass="39560">MAAVIQNPVKALGDQFYREAIEHCRNYNARLCAERSVRLPFLDSQTGVAQNNCYIWMERHHRGPGMAAGQMYTYPARCWRKKRRLHTAIDPRLGFCGLPLESGLSANQSLPSQSTTLEALLRGESLDPRNSSRDEESLREIQRVLEADAHEDGYHDDDDFEVDTPKRKHRGKGRGRGSGRRRADTADDHDKPYGCENRYKQKHNSKTSASVCGKRYRNRTGLSYHYGHAHLAEEEGPQVSEPSQSPPTTNHRSHSRKHQKSSNASFTPNNHCNACQGKPGSNRKDGRAADSGACSKCGRAAERDAEKDDRTLVGAEELFGSTSESDTSTFHGFEEDDFEEPSSNGSETSTRYR</sequence>
<accession>A0A6J2VPK5</accession>
<keyword evidence="3" id="KW-1185">Reference proteome</keyword>
<feature type="domain" description="DPF1-3 N-terminal" evidence="2">
    <location>
        <begin position="14"/>
        <end position="84"/>
    </location>
</feature>
<feature type="compositionally biased region" description="Polar residues" evidence="1">
    <location>
        <begin position="240"/>
        <end position="250"/>
    </location>
</feature>
<dbReference type="InterPro" id="IPR025750">
    <property type="entry name" value="DPF1-3_N"/>
</dbReference>
<evidence type="ECO:0000313" key="3">
    <source>
        <dbReference type="Proteomes" id="UP000504632"/>
    </source>
</evidence>
<feature type="region of interest" description="Disordered" evidence="1">
    <location>
        <begin position="233"/>
        <end position="353"/>
    </location>
</feature>
<dbReference type="Pfam" id="PF14051">
    <property type="entry name" value="DPF1-3_N"/>
    <property type="match status" value="1"/>
</dbReference>
<proteinExistence type="predicted"/>
<evidence type="ECO:0000259" key="2">
    <source>
        <dbReference type="Pfam" id="PF14051"/>
    </source>
</evidence>